<protein>
    <submittedName>
        <fullName evidence="8">Polyprenyl synthetase family protein</fullName>
    </submittedName>
</protein>
<evidence type="ECO:0000256" key="4">
    <source>
        <dbReference type="ARBA" id="ARBA00022723"/>
    </source>
</evidence>
<dbReference type="SUPFAM" id="SSF48576">
    <property type="entry name" value="Terpenoid synthases"/>
    <property type="match status" value="1"/>
</dbReference>
<dbReference type="PANTHER" id="PTHR43281">
    <property type="entry name" value="FARNESYL DIPHOSPHATE SYNTHASE"/>
    <property type="match status" value="1"/>
</dbReference>
<keyword evidence="6" id="KW-0414">Isoprene biosynthesis</keyword>
<evidence type="ECO:0000313" key="9">
    <source>
        <dbReference type="Proteomes" id="UP000829817"/>
    </source>
</evidence>
<evidence type="ECO:0000256" key="7">
    <source>
        <dbReference type="RuleBase" id="RU004466"/>
    </source>
</evidence>
<accession>A0ABY4DSC5</accession>
<dbReference type="RefSeq" id="WP_244785196.1">
    <property type="nucleotide sequence ID" value="NZ_CP091508.1"/>
</dbReference>
<dbReference type="InterPro" id="IPR000092">
    <property type="entry name" value="Polyprenyl_synt"/>
</dbReference>
<organism evidence="8 9">
    <name type="scientific">Uruburuella testudinis</name>
    <dbReference type="NCBI Taxonomy" id="1282863"/>
    <lineage>
        <taxon>Bacteria</taxon>
        <taxon>Pseudomonadati</taxon>
        <taxon>Pseudomonadota</taxon>
        <taxon>Betaproteobacteria</taxon>
        <taxon>Neisseriales</taxon>
        <taxon>Neisseriaceae</taxon>
        <taxon>Uruburuella</taxon>
    </lineage>
</organism>
<evidence type="ECO:0000313" key="8">
    <source>
        <dbReference type="EMBL" id="UOO81934.1"/>
    </source>
</evidence>
<keyword evidence="5" id="KW-0460">Magnesium</keyword>
<dbReference type="InterPro" id="IPR053378">
    <property type="entry name" value="Prenyl_diphosphate_synthase"/>
</dbReference>
<dbReference type="Gene3D" id="1.10.600.10">
    <property type="entry name" value="Farnesyl Diphosphate Synthase"/>
    <property type="match status" value="1"/>
</dbReference>
<dbReference type="CDD" id="cd00685">
    <property type="entry name" value="Trans_IPPS_HT"/>
    <property type="match status" value="1"/>
</dbReference>
<reference evidence="8 9" key="1">
    <citation type="journal article" date="2022" name="Res Sq">
        <title>Evolution of multicellular longitudinally dividing oral cavity symbionts (Neisseriaceae).</title>
        <authorList>
            <person name="Nyongesa S."/>
            <person name="Weber P."/>
            <person name="Bernet E."/>
            <person name="Pullido F."/>
            <person name="Nieckarz M."/>
            <person name="Delaby M."/>
            <person name="Nieves C."/>
            <person name="Viehboeck T."/>
            <person name="Krause N."/>
            <person name="Rivera-Millot A."/>
            <person name="Nakamura A."/>
            <person name="Vischer N."/>
            <person name="VanNieuwenhze M."/>
            <person name="Brun Y."/>
            <person name="Cava F."/>
            <person name="Bulgheresi S."/>
            <person name="Veyrier F."/>
        </authorList>
    </citation>
    <scope>NUCLEOTIDE SEQUENCE [LARGE SCALE GENOMIC DNA]</scope>
    <source>
        <strain evidence="8 9">CCUG 63373m</strain>
    </source>
</reference>
<comment type="cofactor">
    <cofactor evidence="1">
        <name>Mg(2+)</name>
        <dbReference type="ChEBI" id="CHEBI:18420"/>
    </cofactor>
</comment>
<dbReference type="EMBL" id="CP091508">
    <property type="protein sequence ID" value="UOO81934.1"/>
    <property type="molecule type" value="Genomic_DNA"/>
</dbReference>
<evidence type="ECO:0000256" key="2">
    <source>
        <dbReference type="ARBA" id="ARBA00006706"/>
    </source>
</evidence>
<dbReference type="Pfam" id="PF00348">
    <property type="entry name" value="polyprenyl_synt"/>
    <property type="match status" value="1"/>
</dbReference>
<dbReference type="InterPro" id="IPR033749">
    <property type="entry name" value="Polyprenyl_synt_CS"/>
</dbReference>
<dbReference type="PROSITE" id="PS00723">
    <property type="entry name" value="POLYPRENYL_SYNTHASE_1"/>
    <property type="match status" value="1"/>
</dbReference>
<keyword evidence="3 7" id="KW-0808">Transferase</keyword>
<dbReference type="SFLD" id="SFLDS00005">
    <property type="entry name" value="Isoprenoid_Synthase_Type_I"/>
    <property type="match status" value="1"/>
</dbReference>
<sequence length="298" mass="31235">MTRANDVNAWQQKAQAQAELALARVLPPENETPAGLHQAMRYAVLGGGKRLRPLLVSAAAELGEADADAVAQAMAAVECIHVYSLVHDDMPAMDNDSLRRGKPTCHVQYGEAAALLAGDALQTLAFDVLSRPTGLPAARQLRMLQTLAQASGSLGMAGGQAIDLAHVGLPMSRHELEQMHSLKTGALIRAAVALGALACPDISDDRLAGLDGYARKLGLAFQVIDDVLDCEADTATLGKTAGKDADNDKPTYVKLMGLAPARAYAETLVADAVALLAPFGSKAGHLRGLAEFVTTRKN</sequence>
<evidence type="ECO:0000256" key="5">
    <source>
        <dbReference type="ARBA" id="ARBA00022842"/>
    </source>
</evidence>
<dbReference type="PROSITE" id="PS00444">
    <property type="entry name" value="POLYPRENYL_SYNTHASE_2"/>
    <property type="match status" value="1"/>
</dbReference>
<evidence type="ECO:0000256" key="1">
    <source>
        <dbReference type="ARBA" id="ARBA00001946"/>
    </source>
</evidence>
<proteinExistence type="inferred from homology"/>
<gene>
    <name evidence="8" type="ORF">LVJ83_00180</name>
</gene>
<dbReference type="PANTHER" id="PTHR43281:SF1">
    <property type="entry name" value="FARNESYL DIPHOSPHATE SYNTHASE"/>
    <property type="match status" value="1"/>
</dbReference>
<keyword evidence="4" id="KW-0479">Metal-binding</keyword>
<comment type="similarity">
    <text evidence="2 7">Belongs to the FPP/GGPP synthase family.</text>
</comment>
<dbReference type="NCBIfam" id="NF045485">
    <property type="entry name" value="FPPsyn"/>
    <property type="match status" value="1"/>
</dbReference>
<keyword evidence="9" id="KW-1185">Reference proteome</keyword>
<evidence type="ECO:0000256" key="6">
    <source>
        <dbReference type="ARBA" id="ARBA00023229"/>
    </source>
</evidence>
<dbReference type="InterPro" id="IPR008949">
    <property type="entry name" value="Isoprenoid_synthase_dom_sf"/>
</dbReference>
<dbReference type="SFLD" id="SFLDG01017">
    <property type="entry name" value="Polyprenyl_Transferase_Like"/>
    <property type="match status" value="1"/>
</dbReference>
<dbReference type="Proteomes" id="UP000829817">
    <property type="component" value="Chromosome"/>
</dbReference>
<evidence type="ECO:0000256" key="3">
    <source>
        <dbReference type="ARBA" id="ARBA00022679"/>
    </source>
</evidence>
<name>A0ABY4DSC5_9NEIS</name>